<evidence type="ECO:0000256" key="2">
    <source>
        <dbReference type="SAM" id="Phobius"/>
    </source>
</evidence>
<proteinExistence type="predicted"/>
<evidence type="ECO:0000313" key="3">
    <source>
        <dbReference type="EMBL" id="QHU13527.1"/>
    </source>
</evidence>
<evidence type="ECO:0000256" key="1">
    <source>
        <dbReference type="SAM" id="MobiDB-lite"/>
    </source>
</evidence>
<sequence length="186" mass="21292">MTELNLLYGGDNLLSDNSVIDRKENVYSSKISSQQLHQMALSNDSDSKHNASHTALPPPQSQSMNIAQQQMAQQMAQQQAQQMANQQLQQQMMNPQQANEQAAAAAAYRRKTEYNFLDRMNLKKTEVIKLALFSLVIVLGISIDRMLTHYLSRYINDNVLTDFQEILLRLSYPITIFLLLWIFKAI</sequence>
<reference evidence="3" key="1">
    <citation type="journal article" date="2020" name="Nature">
        <title>Giant virus diversity and host interactions through global metagenomics.</title>
        <authorList>
            <person name="Schulz F."/>
            <person name="Roux S."/>
            <person name="Paez-Espino D."/>
            <person name="Jungbluth S."/>
            <person name="Walsh D.A."/>
            <person name="Denef V.J."/>
            <person name="McMahon K.D."/>
            <person name="Konstantinidis K.T."/>
            <person name="Eloe-Fadrosh E.A."/>
            <person name="Kyrpides N.C."/>
            <person name="Woyke T."/>
        </authorList>
    </citation>
    <scope>NUCLEOTIDE SEQUENCE</scope>
    <source>
        <strain evidence="3">GVMAG-S-1101178-73</strain>
    </source>
</reference>
<dbReference type="AlphaFoldDB" id="A0A6C0KA02"/>
<feature type="transmembrane region" description="Helical" evidence="2">
    <location>
        <begin position="127"/>
        <end position="146"/>
    </location>
</feature>
<dbReference type="EMBL" id="MN740821">
    <property type="protein sequence ID" value="QHU13527.1"/>
    <property type="molecule type" value="Genomic_DNA"/>
</dbReference>
<organism evidence="3">
    <name type="scientific">viral metagenome</name>
    <dbReference type="NCBI Taxonomy" id="1070528"/>
    <lineage>
        <taxon>unclassified sequences</taxon>
        <taxon>metagenomes</taxon>
        <taxon>organismal metagenomes</taxon>
    </lineage>
</organism>
<feature type="transmembrane region" description="Helical" evidence="2">
    <location>
        <begin position="166"/>
        <end position="183"/>
    </location>
</feature>
<name>A0A6C0KA02_9ZZZZ</name>
<keyword evidence="2" id="KW-0472">Membrane</keyword>
<protein>
    <submittedName>
        <fullName evidence="3">Uncharacterized protein</fullName>
    </submittedName>
</protein>
<keyword evidence="2" id="KW-0812">Transmembrane</keyword>
<keyword evidence="2" id="KW-1133">Transmembrane helix</keyword>
<accession>A0A6C0KA02</accession>
<feature type="region of interest" description="Disordered" evidence="1">
    <location>
        <begin position="37"/>
        <end position="61"/>
    </location>
</feature>